<dbReference type="EMBL" id="CAVMJV010000042">
    <property type="protein sequence ID" value="CAK5080836.1"/>
    <property type="molecule type" value="Genomic_DNA"/>
</dbReference>
<name>A0ACB0ZRF0_MELEN</name>
<proteinExistence type="predicted"/>
<comment type="caution">
    <text evidence="1">The sequence shown here is derived from an EMBL/GenBank/DDBJ whole genome shotgun (WGS) entry which is preliminary data.</text>
</comment>
<protein>
    <submittedName>
        <fullName evidence="1">Uncharacterized protein</fullName>
    </submittedName>
</protein>
<reference evidence="1" key="1">
    <citation type="submission" date="2023-11" db="EMBL/GenBank/DDBJ databases">
        <authorList>
            <person name="Poullet M."/>
        </authorList>
    </citation>
    <scope>NUCLEOTIDE SEQUENCE</scope>
    <source>
        <strain evidence="1">E1834</strain>
    </source>
</reference>
<sequence length="114" mass="13243">MSFSLLFSKLQIVCIKGAQKKTPFFLLLIHSRLRESFHTHTKNIGQPLLRLALAFLFFFLIHLPRQHLKHCLLCLPIDFLGLFLVTTRINLNIPPSFPSFLTLAFKHIFASFCF</sequence>
<dbReference type="Proteomes" id="UP001497535">
    <property type="component" value="Unassembled WGS sequence"/>
</dbReference>
<evidence type="ECO:0000313" key="1">
    <source>
        <dbReference type="EMBL" id="CAK5080836.1"/>
    </source>
</evidence>
<accession>A0ACB0ZRF0</accession>
<evidence type="ECO:0000313" key="2">
    <source>
        <dbReference type="Proteomes" id="UP001497535"/>
    </source>
</evidence>
<gene>
    <name evidence="1" type="ORF">MENTE1834_LOCUS28032</name>
</gene>
<keyword evidence="2" id="KW-1185">Reference proteome</keyword>
<organism evidence="1 2">
    <name type="scientific">Meloidogyne enterolobii</name>
    <name type="common">Root-knot nematode worm</name>
    <name type="synonym">Meloidogyne mayaguensis</name>
    <dbReference type="NCBI Taxonomy" id="390850"/>
    <lineage>
        <taxon>Eukaryota</taxon>
        <taxon>Metazoa</taxon>
        <taxon>Ecdysozoa</taxon>
        <taxon>Nematoda</taxon>
        <taxon>Chromadorea</taxon>
        <taxon>Rhabditida</taxon>
        <taxon>Tylenchina</taxon>
        <taxon>Tylenchomorpha</taxon>
        <taxon>Tylenchoidea</taxon>
        <taxon>Meloidogynidae</taxon>
        <taxon>Meloidogyninae</taxon>
        <taxon>Meloidogyne</taxon>
    </lineage>
</organism>